<feature type="compositionally biased region" description="Basic and acidic residues" evidence="1">
    <location>
        <begin position="1"/>
        <end position="18"/>
    </location>
</feature>
<sequence>VGEVKDDNEEKPVSEKAPETPPQRTPRMTAALLPFEAGSLFDVDINLDSDSDDDEPLPVPEPPPDTESEPEPTPEPTPPPTPPPPPPPPEDLAWVPYDKAGASQLPAPTRITDPHDLYIDCVRFLPDNISTTKV</sequence>
<feature type="region of interest" description="Disordered" evidence="1">
    <location>
        <begin position="41"/>
        <end position="97"/>
    </location>
</feature>
<protein>
    <submittedName>
        <fullName evidence="2">Uncharacterized protein</fullName>
    </submittedName>
</protein>
<reference evidence="2 3" key="1">
    <citation type="submission" date="2024-05" db="EMBL/GenBank/DDBJ databases">
        <authorList>
            <person name="Wallberg A."/>
        </authorList>
    </citation>
    <scope>NUCLEOTIDE SEQUENCE [LARGE SCALE GENOMIC DNA]</scope>
</reference>
<evidence type="ECO:0000256" key="1">
    <source>
        <dbReference type="SAM" id="MobiDB-lite"/>
    </source>
</evidence>
<name>A0AAV2SKV8_MEGNR</name>
<organism evidence="2 3">
    <name type="scientific">Meganyctiphanes norvegica</name>
    <name type="common">Northern krill</name>
    <name type="synonym">Thysanopoda norvegica</name>
    <dbReference type="NCBI Taxonomy" id="48144"/>
    <lineage>
        <taxon>Eukaryota</taxon>
        <taxon>Metazoa</taxon>
        <taxon>Ecdysozoa</taxon>
        <taxon>Arthropoda</taxon>
        <taxon>Crustacea</taxon>
        <taxon>Multicrustacea</taxon>
        <taxon>Malacostraca</taxon>
        <taxon>Eumalacostraca</taxon>
        <taxon>Eucarida</taxon>
        <taxon>Euphausiacea</taxon>
        <taxon>Euphausiidae</taxon>
        <taxon>Meganyctiphanes</taxon>
    </lineage>
</organism>
<dbReference type="AlphaFoldDB" id="A0AAV2SKV8"/>
<accession>A0AAV2SKV8</accession>
<feature type="non-terminal residue" evidence="2">
    <location>
        <position position="1"/>
    </location>
</feature>
<gene>
    <name evidence="2" type="ORF">MNOR_LOCUS38829</name>
</gene>
<comment type="caution">
    <text evidence="2">The sequence shown here is derived from an EMBL/GenBank/DDBJ whole genome shotgun (WGS) entry which is preliminary data.</text>
</comment>
<keyword evidence="3" id="KW-1185">Reference proteome</keyword>
<dbReference type="PRINTS" id="PR01217">
    <property type="entry name" value="PRICHEXTENSN"/>
</dbReference>
<evidence type="ECO:0000313" key="2">
    <source>
        <dbReference type="EMBL" id="CAL4217471.1"/>
    </source>
</evidence>
<dbReference type="EMBL" id="CAXKWB010092806">
    <property type="protein sequence ID" value="CAL4217471.1"/>
    <property type="molecule type" value="Genomic_DNA"/>
</dbReference>
<feature type="non-terminal residue" evidence="2">
    <location>
        <position position="134"/>
    </location>
</feature>
<dbReference type="Proteomes" id="UP001497623">
    <property type="component" value="Unassembled WGS sequence"/>
</dbReference>
<evidence type="ECO:0000313" key="3">
    <source>
        <dbReference type="Proteomes" id="UP001497623"/>
    </source>
</evidence>
<feature type="compositionally biased region" description="Pro residues" evidence="1">
    <location>
        <begin position="73"/>
        <end position="90"/>
    </location>
</feature>
<feature type="compositionally biased region" description="Acidic residues" evidence="1">
    <location>
        <begin position="45"/>
        <end position="56"/>
    </location>
</feature>
<proteinExistence type="predicted"/>
<feature type="region of interest" description="Disordered" evidence="1">
    <location>
        <begin position="1"/>
        <end position="29"/>
    </location>
</feature>